<accession>A0A1B9HSY7</accession>
<dbReference type="GeneID" id="30175985"/>
<dbReference type="KEGG" id="kpin:30175985"/>
<dbReference type="Proteomes" id="UP000094020">
    <property type="component" value="Chromosome 3"/>
</dbReference>
<gene>
    <name evidence="1" type="ORF">I206_07616</name>
    <name evidence="2" type="ORF">I206_102246</name>
</gene>
<sequence>MPSILPEKFRNSFDKGKKAMAIAQQNHNVHLLKCQDIARFLLYEVEAYITRRRRGNFEDLAPNFSVWRDDCLTLVKDTLESIKLEAKAHAEQKAYKSPSNRGSLPVSQRPLLIVQRKVHETAIETVVEVPDQDFALVTDEILLFIDWFFSYALDIDYTYEWKRARKEHSVARNNEAEVTTGLSLVKIA</sequence>
<name>A0A1B9HSY7_9TREE</name>
<keyword evidence="3" id="KW-1185">Reference proteome</keyword>
<reference evidence="2" key="4">
    <citation type="submission" date="2024-02" db="EMBL/GenBank/DDBJ databases">
        <title>Comparative genomics of Cryptococcus and Kwoniella reveals pathogenesis evolution and contrasting modes of karyotype evolution via chromosome fusion or intercentromeric recombination.</title>
        <authorList>
            <person name="Coelho M.A."/>
            <person name="David-Palma M."/>
            <person name="Shea T."/>
            <person name="Bowers K."/>
            <person name="McGinley-Smith S."/>
            <person name="Mohammad A.W."/>
            <person name="Gnirke A."/>
            <person name="Yurkov A.M."/>
            <person name="Nowrousian M."/>
            <person name="Sun S."/>
            <person name="Cuomo C.A."/>
            <person name="Heitman J."/>
        </authorList>
    </citation>
    <scope>NUCLEOTIDE SEQUENCE</scope>
    <source>
        <strain evidence="2">CBS 10737</strain>
    </source>
</reference>
<evidence type="ECO:0000313" key="2">
    <source>
        <dbReference type="EMBL" id="WWC68321.1"/>
    </source>
</evidence>
<evidence type="ECO:0000313" key="1">
    <source>
        <dbReference type="EMBL" id="OCF46382.1"/>
    </source>
</evidence>
<protein>
    <submittedName>
        <fullName evidence="1">Uncharacterized protein</fullName>
    </submittedName>
</protein>
<dbReference type="RefSeq" id="XP_019007601.1">
    <property type="nucleotide sequence ID" value="XM_019159307.1"/>
</dbReference>
<evidence type="ECO:0000313" key="3">
    <source>
        <dbReference type="Proteomes" id="UP000094020"/>
    </source>
</evidence>
<dbReference type="EMBL" id="CP144521">
    <property type="protein sequence ID" value="WWC68321.1"/>
    <property type="molecule type" value="Genomic_DNA"/>
</dbReference>
<dbReference type="AlphaFoldDB" id="A0A1B9HSY7"/>
<proteinExistence type="predicted"/>
<reference evidence="1" key="1">
    <citation type="submission" date="2013-07" db="EMBL/GenBank/DDBJ databases">
        <title>The Genome Sequence of Cryptococcus pinus CBS10737.</title>
        <authorList>
            <consortium name="The Broad Institute Genome Sequencing Platform"/>
            <person name="Cuomo C."/>
            <person name="Litvintseva A."/>
            <person name="Chen Y."/>
            <person name="Heitman J."/>
            <person name="Sun S."/>
            <person name="Springer D."/>
            <person name="Dromer F."/>
            <person name="Young S.K."/>
            <person name="Zeng Q."/>
            <person name="Gargeya S."/>
            <person name="Fitzgerald M."/>
            <person name="Abouelleil A."/>
            <person name="Alvarado L."/>
            <person name="Berlin A.M."/>
            <person name="Chapman S.B."/>
            <person name="Dewar J."/>
            <person name="Goldberg J."/>
            <person name="Griggs A."/>
            <person name="Gujja S."/>
            <person name="Hansen M."/>
            <person name="Howarth C."/>
            <person name="Imamovic A."/>
            <person name="Larimer J."/>
            <person name="McCowan C."/>
            <person name="Murphy C."/>
            <person name="Pearson M."/>
            <person name="Priest M."/>
            <person name="Roberts A."/>
            <person name="Saif S."/>
            <person name="Shea T."/>
            <person name="Sykes S."/>
            <person name="Wortman J."/>
            <person name="Nusbaum C."/>
            <person name="Birren B."/>
        </authorList>
    </citation>
    <scope>NUCLEOTIDE SEQUENCE [LARGE SCALE GENOMIC DNA]</scope>
    <source>
        <strain evidence="1">CBS 10737</strain>
    </source>
</reference>
<reference evidence="1" key="3">
    <citation type="submission" date="2016-07" db="EMBL/GenBank/DDBJ databases">
        <title>Evolution of pathogenesis and genome organization in the Tremellales.</title>
        <authorList>
            <person name="Cuomo C."/>
            <person name="Litvintseva A."/>
            <person name="Heitman J."/>
            <person name="Chen Y."/>
            <person name="Sun S."/>
            <person name="Springer D."/>
            <person name="Dromer F."/>
            <person name="Young S."/>
            <person name="Zeng Q."/>
            <person name="Chapman S."/>
            <person name="Gujja S."/>
            <person name="Saif S."/>
            <person name="Birren B."/>
        </authorList>
    </citation>
    <scope>NUCLEOTIDE SEQUENCE</scope>
    <source>
        <strain evidence="1">CBS 10737</strain>
    </source>
</reference>
<dbReference type="EMBL" id="KI894017">
    <property type="protein sequence ID" value="OCF46382.1"/>
    <property type="molecule type" value="Genomic_DNA"/>
</dbReference>
<reference evidence="2" key="2">
    <citation type="submission" date="2013-07" db="EMBL/GenBank/DDBJ databases">
        <authorList>
            <consortium name="The Broad Institute Genome Sequencing Platform"/>
            <person name="Cuomo C."/>
            <person name="Litvintseva A."/>
            <person name="Chen Y."/>
            <person name="Heitman J."/>
            <person name="Sun S."/>
            <person name="Springer D."/>
            <person name="Dromer F."/>
            <person name="Young S.K."/>
            <person name="Zeng Q."/>
            <person name="Gargeya S."/>
            <person name="Fitzgerald M."/>
            <person name="Abouelleil A."/>
            <person name="Alvarado L."/>
            <person name="Berlin A.M."/>
            <person name="Chapman S.B."/>
            <person name="Dewar J."/>
            <person name="Goldberg J."/>
            <person name="Griggs A."/>
            <person name="Gujja S."/>
            <person name="Hansen M."/>
            <person name="Howarth C."/>
            <person name="Imamovic A."/>
            <person name="Larimer J."/>
            <person name="McCowan C."/>
            <person name="Murphy C."/>
            <person name="Pearson M."/>
            <person name="Priest M."/>
            <person name="Roberts A."/>
            <person name="Saif S."/>
            <person name="Shea T."/>
            <person name="Sykes S."/>
            <person name="Wortman J."/>
            <person name="Nusbaum C."/>
            <person name="Birren B."/>
        </authorList>
    </citation>
    <scope>NUCLEOTIDE SEQUENCE</scope>
    <source>
        <strain evidence="2">CBS 10737</strain>
    </source>
</reference>
<organism evidence="1">
    <name type="scientific">Kwoniella pini CBS 10737</name>
    <dbReference type="NCBI Taxonomy" id="1296096"/>
    <lineage>
        <taxon>Eukaryota</taxon>
        <taxon>Fungi</taxon>
        <taxon>Dikarya</taxon>
        <taxon>Basidiomycota</taxon>
        <taxon>Agaricomycotina</taxon>
        <taxon>Tremellomycetes</taxon>
        <taxon>Tremellales</taxon>
        <taxon>Cryptococcaceae</taxon>
        <taxon>Kwoniella</taxon>
    </lineage>
</organism>